<accession>A0A7Y7JV61</accession>
<dbReference type="Proteomes" id="UP000316316">
    <property type="component" value="Unassembled WGS sequence"/>
</dbReference>
<name>A0A7Y7JV61_ENTAV</name>
<dbReference type="EMBL" id="PDXQ01000002">
    <property type="protein sequence ID" value="TRZ28241.1"/>
    <property type="molecule type" value="Genomic_DNA"/>
</dbReference>
<reference evidence="1 2" key="1">
    <citation type="submission" date="2017-10" db="EMBL/GenBank/DDBJ databases">
        <title>FDA dAtabase for Regulatory Grade micrObial Sequences (FDA-ARGOS): Supporting development and validation of Infectious Disease Dx tests.</title>
        <authorList>
            <person name="Campos J."/>
            <person name="Goldberg B."/>
            <person name="Tallon L.J."/>
            <person name="Sadzewicz L."/>
            <person name="Sengamalay N."/>
            <person name="Ott S."/>
            <person name="Godinez A."/>
            <person name="Nagaraj S."/>
            <person name="Vyas G."/>
            <person name="Aluvathingal J."/>
            <person name="Nadendla S."/>
            <person name="Geyer C."/>
            <person name="Nandy P."/>
            <person name="Hobson J."/>
            <person name="Sichtig H."/>
        </authorList>
    </citation>
    <scope>NUCLEOTIDE SEQUENCE [LARGE SCALE GENOMIC DNA]</scope>
    <source>
        <strain evidence="1 2">FDAARGOS_185</strain>
    </source>
</reference>
<evidence type="ECO:0000313" key="2">
    <source>
        <dbReference type="Proteomes" id="UP000316316"/>
    </source>
</evidence>
<proteinExistence type="predicted"/>
<protein>
    <submittedName>
        <fullName evidence="1">Uncharacterized protein</fullName>
    </submittedName>
</protein>
<organism evidence="1 2">
    <name type="scientific">Enterococcus avium</name>
    <name type="common">Streptococcus avium</name>
    <dbReference type="NCBI Taxonomy" id="33945"/>
    <lineage>
        <taxon>Bacteria</taxon>
        <taxon>Bacillati</taxon>
        <taxon>Bacillota</taxon>
        <taxon>Bacilli</taxon>
        <taxon>Lactobacillales</taxon>
        <taxon>Enterococcaceae</taxon>
        <taxon>Enterococcus</taxon>
    </lineage>
</organism>
<sequence>MTANELENELIAGRATLNELLERIRTHIQARDEKLYEVNKLVSIVKDRKEVSIDNFSQLRKEINSLIVEYTKINEISSYIKGFTACYDQVEPLMQDIASISLMIEQQKEQLRALSASVMSPNLAESINQHVEE</sequence>
<comment type="caution">
    <text evidence="1">The sequence shown here is derived from an EMBL/GenBank/DDBJ whole genome shotgun (WGS) entry which is preliminary data.</text>
</comment>
<dbReference type="AlphaFoldDB" id="A0A7Y7JV61"/>
<evidence type="ECO:0000313" key="1">
    <source>
        <dbReference type="EMBL" id="TRZ28241.1"/>
    </source>
</evidence>
<gene>
    <name evidence="1" type="ORF">AUF17_16040</name>
</gene>
<dbReference type="RefSeq" id="WP_016178091.1">
    <property type="nucleotide sequence ID" value="NZ_CAAKOH010000155.1"/>
</dbReference>